<evidence type="ECO:0000313" key="2">
    <source>
        <dbReference type="EMBL" id="KAL2733070.1"/>
    </source>
</evidence>
<sequence length="174" mass="19297">MGVAEGSKKLKASLPYKGFIHYSKILQETLKRVRLVAANGTSPVRVDDPPKRITRGSTSRDASTIIERFGAIKATLLSRRSTILDSQFFYFSGTPQASLIASLSLLLNNCLYMKLARRNKNVTFLIDLEVFGGKKSGSLKPVENQISQLTNVIIYESDSNLVVVLFYVLSPPLR</sequence>
<name>A0ABD2BHH8_VESSQ</name>
<accession>A0ABD2BHH8</accession>
<evidence type="ECO:0000313" key="1">
    <source>
        <dbReference type="EMBL" id="KAL2732223.1"/>
    </source>
</evidence>
<dbReference type="EMBL" id="JAUDFV010000086">
    <property type="protein sequence ID" value="KAL2732223.1"/>
    <property type="molecule type" value="Genomic_DNA"/>
</dbReference>
<comment type="caution">
    <text evidence="1">The sequence shown here is derived from an EMBL/GenBank/DDBJ whole genome shotgun (WGS) entry which is preliminary data.</text>
</comment>
<dbReference type="EMBL" id="JAUDFV010000085">
    <property type="protein sequence ID" value="KAL2733070.1"/>
    <property type="molecule type" value="Genomic_DNA"/>
</dbReference>
<dbReference type="AlphaFoldDB" id="A0ABD2BHH8"/>
<reference evidence="1 3" key="1">
    <citation type="journal article" date="2024" name="Ann. Entomol. Soc. Am.">
        <title>Genomic analyses of the southern and eastern yellowjacket wasps (Hymenoptera: Vespidae) reveal evolutionary signatures of social life.</title>
        <authorList>
            <person name="Catto M.A."/>
            <person name="Caine P.B."/>
            <person name="Orr S.E."/>
            <person name="Hunt B.G."/>
            <person name="Goodisman M.A.D."/>
        </authorList>
    </citation>
    <scope>NUCLEOTIDE SEQUENCE [LARGE SCALE GENOMIC DNA]</scope>
    <source>
        <strain evidence="1">233</strain>
        <tissue evidence="1">Head and thorax</tissue>
    </source>
</reference>
<keyword evidence="3" id="KW-1185">Reference proteome</keyword>
<gene>
    <name evidence="2" type="ORF">V1478_004249</name>
    <name evidence="1" type="ORF">V1478_004253</name>
</gene>
<protein>
    <submittedName>
        <fullName evidence="1">Uncharacterized protein</fullName>
    </submittedName>
</protein>
<dbReference type="Proteomes" id="UP001607302">
    <property type="component" value="Unassembled WGS sequence"/>
</dbReference>
<evidence type="ECO:0000313" key="3">
    <source>
        <dbReference type="Proteomes" id="UP001607302"/>
    </source>
</evidence>
<organism evidence="1 3">
    <name type="scientific">Vespula squamosa</name>
    <name type="common">Southern yellow jacket</name>
    <name type="synonym">Wasp</name>
    <dbReference type="NCBI Taxonomy" id="30214"/>
    <lineage>
        <taxon>Eukaryota</taxon>
        <taxon>Metazoa</taxon>
        <taxon>Ecdysozoa</taxon>
        <taxon>Arthropoda</taxon>
        <taxon>Hexapoda</taxon>
        <taxon>Insecta</taxon>
        <taxon>Pterygota</taxon>
        <taxon>Neoptera</taxon>
        <taxon>Endopterygota</taxon>
        <taxon>Hymenoptera</taxon>
        <taxon>Apocrita</taxon>
        <taxon>Aculeata</taxon>
        <taxon>Vespoidea</taxon>
        <taxon>Vespidae</taxon>
        <taxon>Vespinae</taxon>
        <taxon>Vespula</taxon>
    </lineage>
</organism>
<proteinExistence type="predicted"/>